<dbReference type="InterPro" id="IPR020904">
    <property type="entry name" value="Sc_DH/Rdtase_CS"/>
</dbReference>
<evidence type="ECO:0000313" key="3">
    <source>
        <dbReference type="Proteomes" id="UP000305888"/>
    </source>
</evidence>
<dbReference type="RefSeq" id="WP_138575606.1">
    <property type="nucleotide sequence ID" value="NZ_CP040818.1"/>
</dbReference>
<dbReference type="GO" id="GO:0032787">
    <property type="term" value="P:monocarboxylic acid metabolic process"/>
    <property type="evidence" value="ECO:0007669"/>
    <property type="project" value="UniProtKB-ARBA"/>
</dbReference>
<dbReference type="InterPro" id="IPR002347">
    <property type="entry name" value="SDR_fam"/>
</dbReference>
<dbReference type="PRINTS" id="PR00081">
    <property type="entry name" value="GDHRDH"/>
</dbReference>
<dbReference type="KEGG" id="ppru:FDP22_05090"/>
<comment type="similarity">
    <text evidence="1">Belongs to the short-chain dehydrogenases/reductases (SDR) family.</text>
</comment>
<protein>
    <submittedName>
        <fullName evidence="2">SDR family oxidoreductase</fullName>
    </submittedName>
</protein>
<name>A0A5B8FGS0_9RHOB</name>
<dbReference type="CDD" id="cd05233">
    <property type="entry name" value="SDR_c"/>
    <property type="match status" value="1"/>
</dbReference>
<gene>
    <name evidence="2" type="ORF">FDP22_05090</name>
</gene>
<dbReference type="Pfam" id="PF13561">
    <property type="entry name" value="adh_short_C2"/>
    <property type="match status" value="1"/>
</dbReference>
<dbReference type="InterPro" id="IPR050259">
    <property type="entry name" value="SDR"/>
</dbReference>
<dbReference type="Gene3D" id="3.40.50.720">
    <property type="entry name" value="NAD(P)-binding Rossmann-like Domain"/>
    <property type="match status" value="1"/>
</dbReference>
<proteinExistence type="inferred from homology"/>
<dbReference type="Proteomes" id="UP000305888">
    <property type="component" value="Chromosome"/>
</dbReference>
<dbReference type="InterPro" id="IPR036291">
    <property type="entry name" value="NAD(P)-bd_dom_sf"/>
</dbReference>
<dbReference type="OrthoDB" id="9793325at2"/>
<reference evidence="2 3" key="1">
    <citation type="submission" date="2019-06" db="EMBL/GenBank/DDBJ databases">
        <title>Genome sequence of Rhodobacteraceae bacterium D4M1.</title>
        <authorList>
            <person name="Cao J."/>
        </authorList>
    </citation>
    <scope>NUCLEOTIDE SEQUENCE [LARGE SCALE GENOMIC DNA]</scope>
    <source>
        <strain evidence="2 3">D4M1</strain>
    </source>
</reference>
<dbReference type="SUPFAM" id="SSF51735">
    <property type="entry name" value="NAD(P)-binding Rossmann-fold domains"/>
    <property type="match status" value="1"/>
</dbReference>
<dbReference type="AlphaFoldDB" id="A0A5B8FGS0"/>
<dbReference type="PROSITE" id="PS00061">
    <property type="entry name" value="ADH_SHORT"/>
    <property type="match status" value="1"/>
</dbReference>
<evidence type="ECO:0000256" key="1">
    <source>
        <dbReference type="ARBA" id="ARBA00006484"/>
    </source>
</evidence>
<organism evidence="2 3">
    <name type="scientific">Paroceanicella profunda</name>
    <dbReference type="NCBI Taxonomy" id="2579971"/>
    <lineage>
        <taxon>Bacteria</taxon>
        <taxon>Pseudomonadati</taxon>
        <taxon>Pseudomonadota</taxon>
        <taxon>Alphaproteobacteria</taxon>
        <taxon>Rhodobacterales</taxon>
        <taxon>Paracoccaceae</taxon>
        <taxon>Paroceanicella</taxon>
    </lineage>
</organism>
<keyword evidence="3" id="KW-1185">Reference proteome</keyword>
<dbReference type="PRINTS" id="PR00080">
    <property type="entry name" value="SDRFAMILY"/>
</dbReference>
<dbReference type="EMBL" id="CP040818">
    <property type="protein sequence ID" value="QDL91208.1"/>
    <property type="molecule type" value="Genomic_DNA"/>
</dbReference>
<sequence>MRIDLSGKTAIVTGSTGGIGLAIARGLAGAGARVVVNGRSQAAVDQAVATIRTELGEGRGAEAVSGVATDLSTAEGCAALVAARPDCDILVNNVGIFGPQDFFDAEDADWQRYFDVNVMSGVRLSRAYLPGMQARGWGRVQFLSSESGLNIPADMIHYGVSKTALIALSRGLAKRMAGTGVTVNAILPGPTLSEGVAEMLRPEVEASGRSLEEVAADFVKAHRPTSIIGRAATVDEVANLAVYAASPLASATTGAALRVDGGVVDSLV</sequence>
<accession>A0A5B8FGS0</accession>
<evidence type="ECO:0000313" key="2">
    <source>
        <dbReference type="EMBL" id="QDL91208.1"/>
    </source>
</evidence>
<dbReference type="FunFam" id="3.40.50.720:FF:000084">
    <property type="entry name" value="Short-chain dehydrogenase reductase"/>
    <property type="match status" value="1"/>
</dbReference>
<dbReference type="PANTHER" id="PTHR42879">
    <property type="entry name" value="3-OXOACYL-(ACYL-CARRIER-PROTEIN) REDUCTASE"/>
    <property type="match status" value="1"/>
</dbReference>